<dbReference type="EMBL" id="HBEM01025879">
    <property type="protein sequence ID" value="CAD8458615.1"/>
    <property type="molecule type" value="Transcribed_RNA"/>
</dbReference>
<gene>
    <name evidence="3" type="ORF">LAMO00422_LOCUS17566</name>
</gene>
<evidence type="ECO:0000256" key="2">
    <source>
        <dbReference type="SAM" id="MobiDB-lite"/>
    </source>
</evidence>
<feature type="coiled-coil region" evidence="1">
    <location>
        <begin position="69"/>
        <end position="106"/>
    </location>
</feature>
<organism evidence="3">
    <name type="scientific">Amorphochlora amoebiformis</name>
    <dbReference type="NCBI Taxonomy" id="1561963"/>
    <lineage>
        <taxon>Eukaryota</taxon>
        <taxon>Sar</taxon>
        <taxon>Rhizaria</taxon>
        <taxon>Cercozoa</taxon>
        <taxon>Chlorarachniophyceae</taxon>
        <taxon>Amorphochlora</taxon>
    </lineage>
</organism>
<feature type="compositionally biased region" description="Basic and acidic residues" evidence="2">
    <location>
        <begin position="115"/>
        <end position="127"/>
    </location>
</feature>
<accession>A0A7S0H4D0</accession>
<dbReference type="AlphaFoldDB" id="A0A7S0H4D0"/>
<feature type="region of interest" description="Disordered" evidence="2">
    <location>
        <begin position="109"/>
        <end position="129"/>
    </location>
</feature>
<protein>
    <recommendedName>
        <fullName evidence="4">PH domain-containing protein</fullName>
    </recommendedName>
</protein>
<evidence type="ECO:0000313" key="3">
    <source>
        <dbReference type="EMBL" id="CAD8458615.1"/>
    </source>
</evidence>
<proteinExistence type="predicted"/>
<name>A0A7S0H4D0_9EUKA</name>
<keyword evidence="1" id="KW-0175">Coiled coil</keyword>
<reference evidence="3" key="1">
    <citation type="submission" date="2021-01" db="EMBL/GenBank/DDBJ databases">
        <authorList>
            <person name="Corre E."/>
            <person name="Pelletier E."/>
            <person name="Niang G."/>
            <person name="Scheremetjew M."/>
            <person name="Finn R."/>
            <person name="Kale V."/>
            <person name="Holt S."/>
            <person name="Cochrane G."/>
            <person name="Meng A."/>
            <person name="Brown T."/>
            <person name="Cohen L."/>
        </authorList>
    </citation>
    <scope>NUCLEOTIDE SEQUENCE</scope>
    <source>
        <strain evidence="3">CCMP2058</strain>
    </source>
</reference>
<sequence length="312" mass="35595">MAYDVEVRDLYMLEGEGGKKGRDGCTRFNIGSFGTRNNQSAEGQFRNLYGDALDPVVERSVEQYDYDYIANQTKLVEEAKIKIKKAEEAKAEAEKTRDEAMKRMQKAYEYSPHASDSEKEPVDEKAVRPSQIEAKADKIDGSEGLKSLLLDDPPLKISLMDEGRTGILNDDTQDIKFYNDNVDDKEANPEAWGFRVSSKGKLKKCLILVESGHLVKIIDEKQLLKWETRVRRGVLKVFAELDLHTCRLHTKCEDFPDETRVEESFYLEDTSKDKGVMLAFAEVDDFGAWMRFFQDIIHEAQQIDSHGQAGME</sequence>
<evidence type="ECO:0000256" key="1">
    <source>
        <dbReference type="SAM" id="Coils"/>
    </source>
</evidence>
<evidence type="ECO:0008006" key="4">
    <source>
        <dbReference type="Google" id="ProtNLM"/>
    </source>
</evidence>